<dbReference type="Pfam" id="PF00293">
    <property type="entry name" value="NUDIX"/>
    <property type="match status" value="1"/>
</dbReference>
<name>A0A031LMG4_9CREN</name>
<keyword evidence="4" id="KW-1185">Reference proteome</keyword>
<organism evidence="3 4">
    <name type="scientific">Candidatus Acidianus copahuensis</name>
    <dbReference type="NCBI Taxonomy" id="1160895"/>
    <lineage>
        <taxon>Archaea</taxon>
        <taxon>Thermoproteota</taxon>
        <taxon>Thermoprotei</taxon>
        <taxon>Sulfolobales</taxon>
        <taxon>Sulfolobaceae</taxon>
        <taxon>Acidianus</taxon>
    </lineage>
</organism>
<evidence type="ECO:0000259" key="2">
    <source>
        <dbReference type="PROSITE" id="PS51462"/>
    </source>
</evidence>
<dbReference type="RefSeq" id="WP_048100478.1">
    <property type="nucleotide sequence ID" value="NZ_JFZT01000057.1"/>
</dbReference>
<dbReference type="STRING" id="1160895.CM19_11565"/>
<gene>
    <name evidence="3" type="ORF">CM19_11565</name>
</gene>
<dbReference type="PROSITE" id="PS51462">
    <property type="entry name" value="NUDIX"/>
    <property type="match status" value="1"/>
</dbReference>
<dbReference type="PANTHER" id="PTHR43736:SF1">
    <property type="entry name" value="DIHYDRONEOPTERIN TRIPHOSPHATE DIPHOSPHATASE"/>
    <property type="match status" value="1"/>
</dbReference>
<comment type="caution">
    <text evidence="3">The sequence shown here is derived from an EMBL/GenBank/DDBJ whole genome shotgun (WGS) entry which is preliminary data.</text>
</comment>
<proteinExistence type="predicted"/>
<dbReference type="AlphaFoldDB" id="A0A031LMG4"/>
<dbReference type="InterPro" id="IPR020084">
    <property type="entry name" value="NUDIX_hydrolase_CS"/>
</dbReference>
<sequence length="141" mass="15735">MQVPRIAVGGVIIQGEKILMVKRSKSPNKGNWAIPGGKVEYGETVFDALRREMMEETGLNVIPEKLMAVVEIIKEGFHYVILDFICSIKGGELRASSDALDAKFIDLNEIKDECTSPTTLDMLKKYYNGEPLPLFITEISK</sequence>
<evidence type="ECO:0000256" key="1">
    <source>
        <dbReference type="ARBA" id="ARBA00022801"/>
    </source>
</evidence>
<dbReference type="Gene3D" id="3.90.79.10">
    <property type="entry name" value="Nucleoside Triphosphate Pyrophosphohydrolase"/>
    <property type="match status" value="1"/>
</dbReference>
<dbReference type="InterPro" id="IPR020476">
    <property type="entry name" value="Nudix_hydrolase"/>
</dbReference>
<evidence type="ECO:0000313" key="4">
    <source>
        <dbReference type="Proteomes" id="UP000024332"/>
    </source>
</evidence>
<dbReference type="EMBL" id="JFZT01000057">
    <property type="protein sequence ID" value="EZQ02093.1"/>
    <property type="molecule type" value="Genomic_DNA"/>
</dbReference>
<keyword evidence="1" id="KW-0378">Hydrolase</keyword>
<dbReference type="PRINTS" id="PR00502">
    <property type="entry name" value="NUDIXFAMILY"/>
</dbReference>
<dbReference type="PROSITE" id="PS00893">
    <property type="entry name" value="NUDIX_BOX"/>
    <property type="match status" value="1"/>
</dbReference>
<feature type="domain" description="Nudix hydrolase" evidence="2">
    <location>
        <begin position="3"/>
        <end position="127"/>
    </location>
</feature>
<dbReference type="SUPFAM" id="SSF55811">
    <property type="entry name" value="Nudix"/>
    <property type="match status" value="1"/>
</dbReference>
<dbReference type="PANTHER" id="PTHR43736">
    <property type="entry name" value="ADP-RIBOSE PYROPHOSPHATASE"/>
    <property type="match status" value="1"/>
</dbReference>
<dbReference type="InterPro" id="IPR000086">
    <property type="entry name" value="NUDIX_hydrolase_dom"/>
</dbReference>
<evidence type="ECO:0000313" key="3">
    <source>
        <dbReference type="EMBL" id="EZQ02093.1"/>
    </source>
</evidence>
<dbReference type="InterPro" id="IPR015797">
    <property type="entry name" value="NUDIX_hydrolase-like_dom_sf"/>
</dbReference>
<protein>
    <submittedName>
        <fullName evidence="3">DNA mismatch repair protein MutT</fullName>
    </submittedName>
</protein>
<dbReference type="OrthoDB" id="40462at2157"/>
<reference evidence="3 4" key="1">
    <citation type="submission" date="2014-03" db="EMBL/GenBank/DDBJ databases">
        <title>Draft genome sequence of the novel thermoacidophilic archaea Acidianus copahuensis ALE1 strain, isolated from Copahue volcanic area in Neuquen Argentina.</title>
        <authorList>
            <person name="Urbieta M.S."/>
            <person name="Rascovan N."/>
            <person name="Castro C."/>
            <person name="Revale S."/>
            <person name="Giaveno M.A."/>
            <person name="Vazquez M.P."/>
            <person name="Donati E.R."/>
        </authorList>
    </citation>
    <scope>NUCLEOTIDE SEQUENCE [LARGE SCALE GENOMIC DNA]</scope>
    <source>
        <strain evidence="3 4">ALE1</strain>
    </source>
</reference>
<dbReference type="Proteomes" id="UP000024332">
    <property type="component" value="Unassembled WGS sequence"/>
</dbReference>
<dbReference type="GO" id="GO:0016787">
    <property type="term" value="F:hydrolase activity"/>
    <property type="evidence" value="ECO:0007669"/>
    <property type="project" value="UniProtKB-KW"/>
</dbReference>
<accession>A0A031LMG4</accession>
<dbReference type="CDD" id="cd04673">
    <property type="entry name" value="NUDIX_ADPRase"/>
    <property type="match status" value="1"/>
</dbReference>